<reference evidence="1" key="1">
    <citation type="journal article" date="2013" name="Genome Biol.">
        <title>Draft genome of the mountain pine beetle, Dendroctonus ponderosae Hopkins, a major forest pest.</title>
        <authorList>
            <person name="Keeling C.I."/>
            <person name="Yuen M.M."/>
            <person name="Liao N.Y."/>
            <person name="Docking T.R."/>
            <person name="Chan S.K."/>
            <person name="Taylor G.A."/>
            <person name="Palmquist D.L."/>
            <person name="Jackman S.D."/>
            <person name="Nguyen A."/>
            <person name="Li M."/>
            <person name="Henderson H."/>
            <person name="Janes J.K."/>
            <person name="Zhao Y."/>
            <person name="Pandoh P."/>
            <person name="Moore R."/>
            <person name="Sperling F.A."/>
            <person name="Huber D.P."/>
            <person name="Birol I."/>
            <person name="Jones S.J."/>
            <person name="Bohlmann J."/>
        </authorList>
    </citation>
    <scope>NUCLEOTIDE SEQUENCE</scope>
</reference>
<organism evidence="1">
    <name type="scientific">Dendroctonus ponderosae</name>
    <name type="common">Mountain pine beetle</name>
    <dbReference type="NCBI Taxonomy" id="77166"/>
    <lineage>
        <taxon>Eukaryota</taxon>
        <taxon>Metazoa</taxon>
        <taxon>Ecdysozoa</taxon>
        <taxon>Arthropoda</taxon>
        <taxon>Hexapoda</taxon>
        <taxon>Insecta</taxon>
        <taxon>Pterygota</taxon>
        <taxon>Neoptera</taxon>
        <taxon>Endopterygota</taxon>
        <taxon>Coleoptera</taxon>
        <taxon>Polyphaga</taxon>
        <taxon>Cucujiformia</taxon>
        <taxon>Curculionidae</taxon>
        <taxon>Scolytinae</taxon>
        <taxon>Dendroctonus</taxon>
    </lineage>
</organism>
<dbReference type="OMA" id="GHTKETH"/>
<accession>N6TRM2</accession>
<sequence>MRELGRFLISLGNVTGIRLLFDALNPQFFDNIIGSVRVISGYCEETKTFKSGSLALHMGTTLKQVCDIATKNIIKKSPIVPCTNAEEKLKDIKRLKHLIENHWSSEISSLALKNFKENNYSSPKLLPLTQDVVKFQKFVMKEANEASNALKENQHVKPLTLLINRKRIGEIQYLTTETYNKEVKENQQSEFLDCLSIAEKTLCKDFKRVVTGGKGSRPVAILFPPDIQEFIALLISFRSYCVSETNPYLFGNPNTNGWLSGYHIVKKLAEETGVSDTSLFTSTRLRKQPQEDEMEQFATFMGHTKETHRSYYSDQHPYLCYTDLDVKIK</sequence>
<feature type="non-terminal residue" evidence="1">
    <location>
        <position position="1"/>
    </location>
</feature>
<name>N6TRM2_DENPD</name>
<dbReference type="PANTHER" id="PTHR33480:SF1">
    <property type="entry name" value="TYR RECOMBINASE DOMAIN-CONTAINING PROTEIN"/>
    <property type="match status" value="1"/>
</dbReference>
<dbReference type="PANTHER" id="PTHR33480">
    <property type="entry name" value="SET DOMAIN-CONTAINING PROTEIN-RELATED"/>
    <property type="match status" value="1"/>
</dbReference>
<proteinExistence type="predicted"/>
<dbReference type="HOGENOM" id="CLU_845347_0_0_1"/>
<dbReference type="AlphaFoldDB" id="N6TRM2"/>
<dbReference type="EMBL" id="KB736979">
    <property type="protein sequence ID" value="ENN83104.1"/>
    <property type="molecule type" value="Genomic_DNA"/>
</dbReference>
<protein>
    <submittedName>
        <fullName evidence="1">Uncharacterized protein</fullName>
    </submittedName>
</protein>
<gene>
    <name evidence="1" type="ORF">YQE_00535</name>
</gene>
<evidence type="ECO:0000313" key="1">
    <source>
        <dbReference type="EMBL" id="ENN83104.1"/>
    </source>
</evidence>